<comment type="subcellular location">
    <subcellularLocation>
        <location evidence="1">Membrane</location>
        <topology evidence="1">Multi-pass membrane protein</topology>
    </subcellularLocation>
</comment>
<feature type="transmembrane region" description="Helical" evidence="8">
    <location>
        <begin position="213"/>
        <end position="232"/>
    </location>
</feature>
<name>A0ABM0JT28_APLCA</name>
<sequence>MSLNRSVSVLHSEQSQLTESDEIFISDEVQLYIDIALKLICLPFLSLCGILFNIINIIVVIKIGLTDCVSMAVLFLAISDFLLSATTLFHVMAVVPMKVDPFATLDPTGLYFLSGWIREMFLDISLLLTAFVSLERCLCVTWPLKFKSVFTVKRSAVICTAIFSLSILSYVRVHVSHGIRWQFDVTTNRTRLMLWLAKDREEVLKFTNAFHRIFLYNVELASITLSAIFMAIRIRASARFRQQSTARGSPSKNKNTVSRKDSRVVTMVFLVAVASIVLLMPSVVFVYARRAFPDFFSYQRYPNMFSTVVNATFAFSSLNACVNIFVYYNFNTRYRQFMQQYACGQMGEKNTSTRIAGS</sequence>
<evidence type="ECO:0000256" key="1">
    <source>
        <dbReference type="ARBA" id="ARBA00004141"/>
    </source>
</evidence>
<dbReference type="InterPro" id="IPR017452">
    <property type="entry name" value="GPCR_Rhodpsn_7TM"/>
</dbReference>
<feature type="domain" description="G-protein coupled receptors family 1 profile" evidence="9">
    <location>
        <begin position="52"/>
        <end position="327"/>
    </location>
</feature>
<feature type="transmembrane region" description="Helical" evidence="8">
    <location>
        <begin position="35"/>
        <end position="61"/>
    </location>
</feature>
<organism evidence="10 11">
    <name type="scientific">Aplysia californica</name>
    <name type="common">California sea hare</name>
    <dbReference type="NCBI Taxonomy" id="6500"/>
    <lineage>
        <taxon>Eukaryota</taxon>
        <taxon>Metazoa</taxon>
        <taxon>Spiralia</taxon>
        <taxon>Lophotrochozoa</taxon>
        <taxon>Mollusca</taxon>
        <taxon>Gastropoda</taxon>
        <taxon>Heterobranchia</taxon>
        <taxon>Euthyneura</taxon>
        <taxon>Tectipleura</taxon>
        <taxon>Aplysiida</taxon>
        <taxon>Aplysioidea</taxon>
        <taxon>Aplysiidae</taxon>
        <taxon>Aplysia</taxon>
    </lineage>
</organism>
<feature type="transmembrane region" description="Helical" evidence="8">
    <location>
        <begin position="308"/>
        <end position="330"/>
    </location>
</feature>
<keyword evidence="4" id="KW-0297">G-protein coupled receptor</keyword>
<dbReference type="GeneID" id="101853096"/>
<dbReference type="PROSITE" id="PS50262">
    <property type="entry name" value="G_PROTEIN_RECEP_F1_2"/>
    <property type="match status" value="1"/>
</dbReference>
<feature type="transmembrane region" description="Helical" evidence="8">
    <location>
        <begin position="264"/>
        <end position="288"/>
    </location>
</feature>
<reference evidence="11" key="1">
    <citation type="submission" date="2025-08" db="UniProtKB">
        <authorList>
            <consortium name="RefSeq"/>
        </authorList>
    </citation>
    <scope>IDENTIFICATION</scope>
</reference>
<keyword evidence="10" id="KW-1185">Reference proteome</keyword>
<evidence type="ECO:0000256" key="4">
    <source>
        <dbReference type="ARBA" id="ARBA00023040"/>
    </source>
</evidence>
<dbReference type="SUPFAM" id="SSF81321">
    <property type="entry name" value="Family A G protein-coupled receptor-like"/>
    <property type="match status" value="1"/>
</dbReference>
<dbReference type="InterPro" id="IPR000276">
    <property type="entry name" value="GPCR_Rhodpsn"/>
</dbReference>
<gene>
    <name evidence="11" type="primary">LOC101853096</name>
</gene>
<dbReference type="PRINTS" id="PR00237">
    <property type="entry name" value="GPCRRHODOPSN"/>
</dbReference>
<feature type="transmembrane region" description="Helical" evidence="8">
    <location>
        <begin position="115"/>
        <end position="134"/>
    </location>
</feature>
<evidence type="ECO:0000313" key="11">
    <source>
        <dbReference type="RefSeq" id="XP_005100854.1"/>
    </source>
</evidence>
<keyword evidence="3 8" id="KW-1133">Transmembrane helix</keyword>
<evidence type="ECO:0000313" key="10">
    <source>
        <dbReference type="Proteomes" id="UP000694888"/>
    </source>
</evidence>
<keyword evidence="2 8" id="KW-0812">Transmembrane</keyword>
<evidence type="ECO:0000256" key="8">
    <source>
        <dbReference type="SAM" id="Phobius"/>
    </source>
</evidence>
<proteinExistence type="predicted"/>
<dbReference type="Pfam" id="PF00001">
    <property type="entry name" value="7tm_1"/>
    <property type="match status" value="1"/>
</dbReference>
<evidence type="ECO:0000256" key="6">
    <source>
        <dbReference type="ARBA" id="ARBA00023170"/>
    </source>
</evidence>
<dbReference type="Gene3D" id="1.20.1070.10">
    <property type="entry name" value="Rhodopsin 7-helix transmembrane proteins"/>
    <property type="match status" value="1"/>
</dbReference>
<evidence type="ECO:0000259" key="9">
    <source>
        <dbReference type="PROSITE" id="PS50262"/>
    </source>
</evidence>
<keyword evidence="6" id="KW-0675">Receptor</keyword>
<dbReference type="RefSeq" id="XP_005100854.1">
    <property type="nucleotide sequence ID" value="XM_005100797.1"/>
</dbReference>
<dbReference type="PANTHER" id="PTHR24243:SF233">
    <property type="entry name" value="THYROTROPIN-RELEASING HORMONE RECEPTOR"/>
    <property type="match status" value="1"/>
</dbReference>
<dbReference type="Proteomes" id="UP000694888">
    <property type="component" value="Unplaced"/>
</dbReference>
<protein>
    <submittedName>
        <fullName evidence="11">Proto-oncogene Mas-like</fullName>
    </submittedName>
</protein>
<keyword evidence="7" id="KW-0807">Transducer</keyword>
<keyword evidence="5 8" id="KW-0472">Membrane</keyword>
<accession>A0ABM0JT28</accession>
<feature type="transmembrane region" description="Helical" evidence="8">
    <location>
        <begin position="155"/>
        <end position="173"/>
    </location>
</feature>
<feature type="transmembrane region" description="Helical" evidence="8">
    <location>
        <begin position="73"/>
        <end position="95"/>
    </location>
</feature>
<dbReference type="PANTHER" id="PTHR24243">
    <property type="entry name" value="G-PROTEIN COUPLED RECEPTOR"/>
    <property type="match status" value="1"/>
</dbReference>
<evidence type="ECO:0000256" key="5">
    <source>
        <dbReference type="ARBA" id="ARBA00023136"/>
    </source>
</evidence>
<evidence type="ECO:0000256" key="2">
    <source>
        <dbReference type="ARBA" id="ARBA00022692"/>
    </source>
</evidence>
<evidence type="ECO:0000256" key="7">
    <source>
        <dbReference type="ARBA" id="ARBA00023224"/>
    </source>
</evidence>
<evidence type="ECO:0000256" key="3">
    <source>
        <dbReference type="ARBA" id="ARBA00022989"/>
    </source>
</evidence>